<dbReference type="CDD" id="cd20532">
    <property type="entry name" value="CYCLIN_CCNL_rpt1"/>
    <property type="match status" value="1"/>
</dbReference>
<dbReference type="PANTHER" id="PTHR10026">
    <property type="entry name" value="CYCLIN"/>
    <property type="match status" value="1"/>
</dbReference>
<dbReference type="AlphaFoldDB" id="A0AA36D9H1"/>
<dbReference type="InterPro" id="IPR006671">
    <property type="entry name" value="Cyclin_N"/>
</dbReference>
<evidence type="ECO:0000256" key="1">
    <source>
        <dbReference type="ARBA" id="ARBA00023127"/>
    </source>
</evidence>
<evidence type="ECO:0000256" key="4">
    <source>
        <dbReference type="SAM" id="Phobius"/>
    </source>
</evidence>
<dbReference type="SMART" id="SM00385">
    <property type="entry name" value="CYCLIN"/>
    <property type="match status" value="2"/>
</dbReference>
<dbReference type="Gene3D" id="1.10.472.10">
    <property type="entry name" value="Cyclin-like"/>
    <property type="match status" value="2"/>
</dbReference>
<evidence type="ECO:0000256" key="2">
    <source>
        <dbReference type="RuleBase" id="RU000383"/>
    </source>
</evidence>
<evidence type="ECO:0000259" key="5">
    <source>
        <dbReference type="SMART" id="SM00385"/>
    </source>
</evidence>
<gene>
    <name evidence="6" type="ORF">MSPICULIGERA_LOCUS20305</name>
</gene>
<sequence>MVDHKTLEAKRRAAQQKASQMIKLAPHLTENGTIAPGTSLWSDPLFPAQTHKNEDPRIKLSSYNVRPLYSQVNIDSDKWLLTMEEEGRSKLECTPSQKDGVSTEMEAEIRLLGCELIQSGSILLKLPQTAAATGQILFQRFYYLKSFAKFHFEHTVMACLLLASKIEEAPRRPRCVVNVFHRLEKLHRFRQAGGRITKEITAKMKPRPLDASYVNLKMQAIKAERRLLAALGFVVHVRHPHKLIFAYANLLNIVDNFELMQKAWSYMNDGLRTDIFVRYQAETIASACVYLASRTVDPKVKLPSTPVPWYELFDAKEEDVQRIATVLLQMYARRKSPNWTDINTKLDLIRFPEGLEKDKENSVRPVSPNAEKNRNGRDRATVDGDVTMTAGTVKRVIHVARPAMIDHREQGHGEMISDAVNMEMNVHVEPGTNVDLTAVELQRKIAHGVTVNVVAMIVMTAIGGMIAELKPRNGRRRCVRR</sequence>
<protein>
    <recommendedName>
        <fullName evidence="5">Cyclin-like domain-containing protein</fullName>
    </recommendedName>
</protein>
<dbReference type="Proteomes" id="UP001177023">
    <property type="component" value="Unassembled WGS sequence"/>
</dbReference>
<evidence type="ECO:0000313" key="6">
    <source>
        <dbReference type="EMBL" id="CAJ0582164.1"/>
    </source>
</evidence>
<dbReference type="SUPFAM" id="SSF47954">
    <property type="entry name" value="Cyclin-like"/>
    <property type="match status" value="2"/>
</dbReference>
<name>A0AA36D9H1_9BILA</name>
<keyword evidence="4" id="KW-0472">Membrane</keyword>
<feature type="domain" description="Cyclin-like" evidence="5">
    <location>
        <begin position="242"/>
        <end position="329"/>
    </location>
</feature>
<comment type="caution">
    <text evidence="6">The sequence shown here is derived from an EMBL/GenBank/DDBJ whole genome shotgun (WGS) entry which is preliminary data.</text>
</comment>
<dbReference type="GO" id="GO:0016538">
    <property type="term" value="F:cyclin-dependent protein serine/threonine kinase regulator activity"/>
    <property type="evidence" value="ECO:0007669"/>
    <property type="project" value="InterPro"/>
</dbReference>
<keyword evidence="1 2" id="KW-0195">Cyclin</keyword>
<keyword evidence="7" id="KW-1185">Reference proteome</keyword>
<dbReference type="Pfam" id="PF00134">
    <property type="entry name" value="Cyclin_N"/>
    <property type="match status" value="1"/>
</dbReference>
<dbReference type="InterPro" id="IPR036915">
    <property type="entry name" value="Cyclin-like_sf"/>
</dbReference>
<dbReference type="InterPro" id="IPR043198">
    <property type="entry name" value="Cyclin/Ssn8"/>
</dbReference>
<reference evidence="6" key="1">
    <citation type="submission" date="2023-06" db="EMBL/GenBank/DDBJ databases">
        <authorList>
            <person name="Delattre M."/>
        </authorList>
    </citation>
    <scope>NUCLEOTIDE SEQUENCE</scope>
    <source>
        <strain evidence="6">AF72</strain>
    </source>
</reference>
<keyword evidence="4" id="KW-0812">Transmembrane</keyword>
<evidence type="ECO:0000256" key="3">
    <source>
        <dbReference type="SAM" id="MobiDB-lite"/>
    </source>
</evidence>
<dbReference type="InterPro" id="IPR013763">
    <property type="entry name" value="Cyclin-like_dom"/>
</dbReference>
<feature type="non-terminal residue" evidence="6">
    <location>
        <position position="481"/>
    </location>
</feature>
<keyword evidence="4" id="KW-1133">Transmembrane helix</keyword>
<comment type="similarity">
    <text evidence="2">Belongs to the cyclin family.</text>
</comment>
<evidence type="ECO:0000313" key="7">
    <source>
        <dbReference type="Proteomes" id="UP001177023"/>
    </source>
</evidence>
<feature type="compositionally biased region" description="Basic and acidic residues" evidence="3">
    <location>
        <begin position="371"/>
        <end position="382"/>
    </location>
</feature>
<dbReference type="FunFam" id="1.10.472.10:FF:000031">
    <property type="entry name" value="cyclin-L1-1-like isoform X1"/>
    <property type="match status" value="1"/>
</dbReference>
<dbReference type="CDD" id="cd20533">
    <property type="entry name" value="CYCLIN_CCNL_rpt2"/>
    <property type="match status" value="1"/>
</dbReference>
<dbReference type="GO" id="GO:0006357">
    <property type="term" value="P:regulation of transcription by RNA polymerase II"/>
    <property type="evidence" value="ECO:0007669"/>
    <property type="project" value="InterPro"/>
</dbReference>
<organism evidence="6 7">
    <name type="scientific">Mesorhabditis spiculigera</name>
    <dbReference type="NCBI Taxonomy" id="96644"/>
    <lineage>
        <taxon>Eukaryota</taxon>
        <taxon>Metazoa</taxon>
        <taxon>Ecdysozoa</taxon>
        <taxon>Nematoda</taxon>
        <taxon>Chromadorea</taxon>
        <taxon>Rhabditida</taxon>
        <taxon>Rhabditina</taxon>
        <taxon>Rhabditomorpha</taxon>
        <taxon>Rhabditoidea</taxon>
        <taxon>Rhabditidae</taxon>
        <taxon>Mesorhabditinae</taxon>
        <taxon>Mesorhabditis</taxon>
    </lineage>
</organism>
<accession>A0AA36D9H1</accession>
<feature type="domain" description="Cyclin-like" evidence="5">
    <location>
        <begin position="115"/>
        <end position="229"/>
    </location>
</feature>
<dbReference type="EMBL" id="CATQJA010002664">
    <property type="protein sequence ID" value="CAJ0582164.1"/>
    <property type="molecule type" value="Genomic_DNA"/>
</dbReference>
<feature type="region of interest" description="Disordered" evidence="3">
    <location>
        <begin position="357"/>
        <end position="382"/>
    </location>
</feature>
<proteinExistence type="inferred from homology"/>
<feature type="transmembrane region" description="Helical" evidence="4">
    <location>
        <begin position="445"/>
        <end position="467"/>
    </location>
</feature>